<dbReference type="WBParaSite" id="ES5_v2.g8267.t1">
    <property type="protein sequence ID" value="ES5_v2.g8267.t1"/>
    <property type="gene ID" value="ES5_v2.g8267"/>
</dbReference>
<evidence type="ECO:0000313" key="2">
    <source>
        <dbReference type="WBParaSite" id="ES5_v2.g8267.t1"/>
    </source>
</evidence>
<proteinExistence type="predicted"/>
<dbReference type="Proteomes" id="UP000887579">
    <property type="component" value="Unplaced"/>
</dbReference>
<evidence type="ECO:0000313" key="1">
    <source>
        <dbReference type="Proteomes" id="UP000887579"/>
    </source>
</evidence>
<accession>A0AC34GTP9</accession>
<organism evidence="1 2">
    <name type="scientific">Panagrolaimus sp. ES5</name>
    <dbReference type="NCBI Taxonomy" id="591445"/>
    <lineage>
        <taxon>Eukaryota</taxon>
        <taxon>Metazoa</taxon>
        <taxon>Ecdysozoa</taxon>
        <taxon>Nematoda</taxon>
        <taxon>Chromadorea</taxon>
        <taxon>Rhabditida</taxon>
        <taxon>Tylenchina</taxon>
        <taxon>Panagrolaimomorpha</taxon>
        <taxon>Panagrolaimoidea</taxon>
        <taxon>Panagrolaimidae</taxon>
        <taxon>Panagrolaimus</taxon>
    </lineage>
</organism>
<name>A0AC34GTP9_9BILA</name>
<reference evidence="2" key="1">
    <citation type="submission" date="2022-11" db="UniProtKB">
        <authorList>
            <consortium name="WormBaseParasite"/>
        </authorList>
    </citation>
    <scope>IDENTIFICATION</scope>
</reference>
<sequence>MARNQIKRIKEWRPSFGKSFNVMIEGHLEGDETKRLWRSSVIEHRDQPRILITIGGGKYQLVGSINEKACLERGFSKKLIDQFVDGFPDDWRDLLHTQYTILTHNLANFITTRKTDIDHDFDHFTPPKPTKKAKKETKAVVPYKTTANTVATTRSGRAVKPRVATWANQSIVYDNTGNVIEVRNPTTTTRQSKKVNQNLEKLCDVLGVDTPEASQISEKSVNTPKRRSTEKPKKKKQQKNNLVGYSDSEYDSIDELSSDGLELLETGDTPIRASKQVKKNLQKKNRILESSSEDEEKQVPIKVEKIRRKRTATTAPSTKNVPTKKGKKNEPISKGLSLKKAREQTVSPSLVDFDDHPIVEFPESDKENEKAPKKWTAKEKERFLELLKIMNPVNDFDWERLHENNKSDRTIEEMKEKAKELKWKPSRLAPREETNNQIDQITARPGTVAHIMQANQVNQNYLSAKNRNAASDDYVQQIRDANYAPLHINDSVMSMLRTPTNAKRQRNAFNPTFDIDLDGSSLNDSSMLNSPSSPSFIIPQDEQTRKRQQLYGLKVLKKTNTTTRKNGQNSTIFTETNTTTMNFLLPQMPAFKQSRFPRLEESADEEDDNDDDEEENELEDSQLNDDEQY</sequence>
<protein>
    <submittedName>
        <fullName evidence="2">SANTA domain-containing protein</fullName>
    </submittedName>
</protein>